<sequence>MVVGGELVLGVNEGEEALPEAGGANADALLVRVALALHRVAFTLSLSVLRHRPPPPATPLLPDLAIDDAPNRAEQNLEPHAYG</sequence>
<name>A0AAV8QM49_ENSVE</name>
<gene>
    <name evidence="2" type="ORF">OPV22_021305</name>
</gene>
<evidence type="ECO:0000256" key="1">
    <source>
        <dbReference type="SAM" id="MobiDB-lite"/>
    </source>
</evidence>
<dbReference type="EMBL" id="JAQQAF010000006">
    <property type="protein sequence ID" value="KAJ8477578.1"/>
    <property type="molecule type" value="Genomic_DNA"/>
</dbReference>
<dbReference type="Proteomes" id="UP001222027">
    <property type="component" value="Unassembled WGS sequence"/>
</dbReference>
<accession>A0AAV8QM49</accession>
<proteinExistence type="predicted"/>
<comment type="caution">
    <text evidence="2">The sequence shown here is derived from an EMBL/GenBank/DDBJ whole genome shotgun (WGS) entry which is preliminary data.</text>
</comment>
<evidence type="ECO:0000313" key="3">
    <source>
        <dbReference type="Proteomes" id="UP001222027"/>
    </source>
</evidence>
<dbReference type="AlphaFoldDB" id="A0AAV8QM49"/>
<keyword evidence="3" id="KW-1185">Reference proteome</keyword>
<organism evidence="2 3">
    <name type="scientific">Ensete ventricosum</name>
    <name type="common">Abyssinian banana</name>
    <name type="synonym">Musa ensete</name>
    <dbReference type="NCBI Taxonomy" id="4639"/>
    <lineage>
        <taxon>Eukaryota</taxon>
        <taxon>Viridiplantae</taxon>
        <taxon>Streptophyta</taxon>
        <taxon>Embryophyta</taxon>
        <taxon>Tracheophyta</taxon>
        <taxon>Spermatophyta</taxon>
        <taxon>Magnoliopsida</taxon>
        <taxon>Liliopsida</taxon>
        <taxon>Zingiberales</taxon>
        <taxon>Musaceae</taxon>
        <taxon>Ensete</taxon>
    </lineage>
</organism>
<protein>
    <submittedName>
        <fullName evidence="2">Uncharacterized protein</fullName>
    </submittedName>
</protein>
<feature type="region of interest" description="Disordered" evidence="1">
    <location>
        <begin position="50"/>
        <end position="83"/>
    </location>
</feature>
<evidence type="ECO:0000313" key="2">
    <source>
        <dbReference type="EMBL" id="KAJ8477578.1"/>
    </source>
</evidence>
<reference evidence="2 3" key="1">
    <citation type="submission" date="2022-12" db="EMBL/GenBank/DDBJ databases">
        <title>Chromosome-scale assembly of the Ensete ventricosum genome.</title>
        <authorList>
            <person name="Dussert Y."/>
            <person name="Stocks J."/>
            <person name="Wendawek A."/>
            <person name="Woldeyes F."/>
            <person name="Nichols R.A."/>
            <person name="Borrell J.S."/>
        </authorList>
    </citation>
    <scope>NUCLEOTIDE SEQUENCE [LARGE SCALE GENOMIC DNA]</scope>
    <source>
        <strain evidence="3">cv. Maze</strain>
        <tissue evidence="2">Seeds</tissue>
    </source>
</reference>